<evidence type="ECO:0000313" key="1">
    <source>
        <dbReference type="EMBL" id="GMM52884.1"/>
    </source>
</evidence>
<keyword evidence="2" id="KW-1185">Reference proteome</keyword>
<proteinExistence type="predicted"/>
<evidence type="ECO:0000313" key="2">
    <source>
        <dbReference type="Proteomes" id="UP001362899"/>
    </source>
</evidence>
<dbReference type="AlphaFoldDB" id="A0AAV5RMY9"/>
<protein>
    <submittedName>
        <fullName evidence="1">Uncharacterized protein</fullName>
    </submittedName>
</protein>
<reference evidence="1 2" key="1">
    <citation type="journal article" date="2023" name="Elife">
        <title>Identification of key yeast species and microbe-microbe interactions impacting larval growth of Drosophila in the wild.</title>
        <authorList>
            <person name="Mure A."/>
            <person name="Sugiura Y."/>
            <person name="Maeda R."/>
            <person name="Honda K."/>
            <person name="Sakurai N."/>
            <person name="Takahashi Y."/>
            <person name="Watada M."/>
            <person name="Katoh T."/>
            <person name="Gotoh A."/>
            <person name="Gotoh Y."/>
            <person name="Taniguchi I."/>
            <person name="Nakamura K."/>
            <person name="Hayashi T."/>
            <person name="Katayama T."/>
            <person name="Uemura T."/>
            <person name="Hattori Y."/>
        </authorList>
    </citation>
    <scope>NUCLEOTIDE SEQUENCE [LARGE SCALE GENOMIC DNA]</scope>
    <source>
        <strain evidence="1 2">SB-73</strain>
    </source>
</reference>
<name>A0AAV5RMY9_STABA</name>
<dbReference type="EMBL" id="BTGC01000008">
    <property type="protein sequence ID" value="GMM52884.1"/>
    <property type="molecule type" value="Genomic_DNA"/>
</dbReference>
<comment type="caution">
    <text evidence="1">The sequence shown here is derived from an EMBL/GenBank/DDBJ whole genome shotgun (WGS) entry which is preliminary data.</text>
</comment>
<sequence length="269" mass="29391">MFKEAVRNSKLFSLPPRSVARNIVSPNVPKYQVIAAPSSSASRKNWGLKFPVSDAKSKNLEFKEFEDELRTNGTASYVRFTRKVANLEHLGTHIQFPRGRRLGGIHSVPASENKHNLTNISEKELKNALKKARHGNTAEARSILQRSAISDNQAANIEVSAVGATYAPPATFVNSRDGILSQRSAPGRPLGKIMQRGAVAYGGFIASDAHLFGYRVPSELHISVPWQRTVNYLPTVSGTRSGEVAVTVQQCHARQPVNIGSLLDRSANV</sequence>
<dbReference type="Proteomes" id="UP001362899">
    <property type="component" value="Unassembled WGS sequence"/>
</dbReference>
<dbReference type="InterPro" id="IPR016712">
    <property type="entry name" value="Rbsml_bS1m-like"/>
</dbReference>
<organism evidence="1 2">
    <name type="scientific">Starmerella bacillaris</name>
    <name type="common">Yeast</name>
    <name type="synonym">Candida zemplinina</name>
    <dbReference type="NCBI Taxonomy" id="1247836"/>
    <lineage>
        <taxon>Eukaryota</taxon>
        <taxon>Fungi</taxon>
        <taxon>Dikarya</taxon>
        <taxon>Ascomycota</taxon>
        <taxon>Saccharomycotina</taxon>
        <taxon>Dipodascomycetes</taxon>
        <taxon>Dipodascales</taxon>
        <taxon>Trichomonascaceae</taxon>
        <taxon>Starmerella</taxon>
    </lineage>
</organism>
<dbReference type="Pfam" id="PF11709">
    <property type="entry name" value="Mit_ribos_Mrp51"/>
    <property type="match status" value="1"/>
</dbReference>
<gene>
    <name evidence="1" type="ORF">DASB73_038470</name>
</gene>
<accession>A0AAV5RMY9</accession>